<name>A0A344PKY6_9RHOB</name>
<dbReference type="EMBL" id="CP030918">
    <property type="protein sequence ID" value="AXC50041.1"/>
    <property type="molecule type" value="Genomic_DNA"/>
</dbReference>
<dbReference type="Proteomes" id="UP000252023">
    <property type="component" value="Chromosome"/>
</dbReference>
<evidence type="ECO:0000313" key="1">
    <source>
        <dbReference type="EMBL" id="AXC50041.1"/>
    </source>
</evidence>
<keyword evidence="2" id="KW-1185">Reference proteome</keyword>
<organism evidence="1 2">
    <name type="scientific">Paracoccus suum</name>
    <dbReference type="NCBI Taxonomy" id="2259340"/>
    <lineage>
        <taxon>Bacteria</taxon>
        <taxon>Pseudomonadati</taxon>
        <taxon>Pseudomonadota</taxon>
        <taxon>Alphaproteobacteria</taxon>
        <taxon>Rhodobacterales</taxon>
        <taxon>Paracoccaceae</taxon>
        <taxon>Paracoccus</taxon>
    </lineage>
</organism>
<proteinExistence type="predicted"/>
<reference evidence="2" key="1">
    <citation type="submission" date="2018-07" db="EMBL/GenBank/DDBJ databases">
        <title>Genome sequencing of Paracoccus sp. SC2-6.</title>
        <authorList>
            <person name="Heo J."/>
            <person name="Kim S.-J."/>
            <person name="Kwon S.-W."/>
        </authorList>
    </citation>
    <scope>NUCLEOTIDE SEQUENCE [LARGE SCALE GENOMIC DNA]</scope>
    <source>
        <strain evidence="2">SC2-6</strain>
    </source>
</reference>
<dbReference type="KEGG" id="pars:DRW48_10370"/>
<accession>A0A344PKY6</accession>
<gene>
    <name evidence="1" type="ORF">DRW48_10370</name>
</gene>
<evidence type="ECO:0000313" key="2">
    <source>
        <dbReference type="Proteomes" id="UP000252023"/>
    </source>
</evidence>
<dbReference type="RefSeq" id="WP_114076360.1">
    <property type="nucleotide sequence ID" value="NZ_CP030918.1"/>
</dbReference>
<sequence>MTLPAPTPEQKRAVWNAIAPPAQLNVDGIIAATGLSDRIVWEVIALGRAAGQIEIHDADRQAVWISRSEVAA</sequence>
<protein>
    <submittedName>
        <fullName evidence="1">Uncharacterized protein</fullName>
    </submittedName>
</protein>
<dbReference type="AlphaFoldDB" id="A0A344PKY6"/>